<dbReference type="EMBL" id="GL379836">
    <property type="protein sequence ID" value="EGT52334.1"/>
    <property type="molecule type" value="Genomic_DNA"/>
</dbReference>
<sequence length="31" mass="3660">MSLSRPVKFSLLKLPFFCIESVVRSWDIFDV</sequence>
<proteinExistence type="predicted"/>
<dbReference type="Proteomes" id="UP000008068">
    <property type="component" value="Unassembled WGS sequence"/>
</dbReference>
<name>G0N433_CAEBE</name>
<accession>G0N433</accession>
<dbReference type="HOGENOM" id="CLU_3399768_0_0_1"/>
<evidence type="ECO:0000313" key="1">
    <source>
        <dbReference type="EMBL" id="EGT52334.1"/>
    </source>
</evidence>
<keyword evidence="2" id="KW-1185">Reference proteome</keyword>
<gene>
    <name evidence="1" type="ORF">CAEBREN_24363</name>
</gene>
<dbReference type="InParanoid" id="G0N433"/>
<protein>
    <submittedName>
        <fullName evidence="1">Uncharacterized protein</fullName>
    </submittedName>
</protein>
<reference evidence="2" key="1">
    <citation type="submission" date="2011-07" db="EMBL/GenBank/DDBJ databases">
        <authorList>
            <consortium name="Caenorhabditis brenneri Sequencing and Analysis Consortium"/>
            <person name="Wilson R.K."/>
        </authorList>
    </citation>
    <scope>NUCLEOTIDE SEQUENCE [LARGE SCALE GENOMIC DNA]</scope>
    <source>
        <strain evidence="2">PB2801</strain>
    </source>
</reference>
<dbReference type="AlphaFoldDB" id="G0N433"/>
<organism evidence="2">
    <name type="scientific">Caenorhabditis brenneri</name>
    <name type="common">Nematode worm</name>
    <dbReference type="NCBI Taxonomy" id="135651"/>
    <lineage>
        <taxon>Eukaryota</taxon>
        <taxon>Metazoa</taxon>
        <taxon>Ecdysozoa</taxon>
        <taxon>Nematoda</taxon>
        <taxon>Chromadorea</taxon>
        <taxon>Rhabditida</taxon>
        <taxon>Rhabditina</taxon>
        <taxon>Rhabditomorpha</taxon>
        <taxon>Rhabditoidea</taxon>
        <taxon>Rhabditidae</taxon>
        <taxon>Peloderinae</taxon>
        <taxon>Caenorhabditis</taxon>
    </lineage>
</organism>
<evidence type="ECO:0000313" key="2">
    <source>
        <dbReference type="Proteomes" id="UP000008068"/>
    </source>
</evidence>